<dbReference type="PROSITE" id="PS51257">
    <property type="entry name" value="PROKAR_LIPOPROTEIN"/>
    <property type="match status" value="1"/>
</dbReference>
<sequence>MLRRVFVAMVLAVGATALIPSAPAQALYACPAGNMCLHTWYADSAHTIWNGSYSINCDAVVLRLGQQSGYLVFTKSPCGDVPPPPIS</sequence>
<evidence type="ECO:0000313" key="2">
    <source>
        <dbReference type="EMBL" id="MFI0793816.1"/>
    </source>
</evidence>
<dbReference type="Proteomes" id="UP001611075">
    <property type="component" value="Unassembled WGS sequence"/>
</dbReference>
<dbReference type="RefSeq" id="WP_396679583.1">
    <property type="nucleotide sequence ID" value="NZ_JBIRPU010000008.1"/>
</dbReference>
<evidence type="ECO:0000256" key="1">
    <source>
        <dbReference type="SAM" id="SignalP"/>
    </source>
</evidence>
<evidence type="ECO:0000313" key="3">
    <source>
        <dbReference type="Proteomes" id="UP001611075"/>
    </source>
</evidence>
<dbReference type="EMBL" id="JBIRPU010000008">
    <property type="protein sequence ID" value="MFI0793816.1"/>
    <property type="molecule type" value="Genomic_DNA"/>
</dbReference>
<name>A0ABW7SMR9_9ACTN</name>
<keyword evidence="3" id="KW-1185">Reference proteome</keyword>
<keyword evidence="1" id="KW-0732">Signal</keyword>
<comment type="caution">
    <text evidence="2">The sequence shown here is derived from an EMBL/GenBank/DDBJ whole genome shotgun (WGS) entry which is preliminary data.</text>
</comment>
<protein>
    <recommendedName>
        <fullName evidence="4">Peptidase inhibitor family I36</fullName>
    </recommendedName>
</protein>
<gene>
    <name evidence="2" type="ORF">ACH4OY_14155</name>
</gene>
<proteinExistence type="predicted"/>
<feature type="signal peptide" evidence="1">
    <location>
        <begin position="1"/>
        <end position="26"/>
    </location>
</feature>
<accession>A0ABW7SMR9</accession>
<feature type="chain" id="PRO_5046048716" description="Peptidase inhibitor family I36" evidence="1">
    <location>
        <begin position="27"/>
        <end position="87"/>
    </location>
</feature>
<evidence type="ECO:0008006" key="4">
    <source>
        <dbReference type="Google" id="ProtNLM"/>
    </source>
</evidence>
<organism evidence="2 3">
    <name type="scientific">Micromonospora rubida</name>
    <dbReference type="NCBI Taxonomy" id="2697657"/>
    <lineage>
        <taxon>Bacteria</taxon>
        <taxon>Bacillati</taxon>
        <taxon>Actinomycetota</taxon>
        <taxon>Actinomycetes</taxon>
        <taxon>Micromonosporales</taxon>
        <taxon>Micromonosporaceae</taxon>
        <taxon>Micromonospora</taxon>
    </lineage>
</organism>
<reference evidence="2 3" key="1">
    <citation type="submission" date="2024-10" db="EMBL/GenBank/DDBJ databases">
        <title>The Natural Products Discovery Center: Release of the First 8490 Sequenced Strains for Exploring Actinobacteria Biosynthetic Diversity.</title>
        <authorList>
            <person name="Kalkreuter E."/>
            <person name="Kautsar S.A."/>
            <person name="Yang D."/>
            <person name="Bader C.D."/>
            <person name="Teijaro C.N."/>
            <person name="Fluegel L."/>
            <person name="Davis C.M."/>
            <person name="Simpson J.R."/>
            <person name="Lauterbach L."/>
            <person name="Steele A.D."/>
            <person name="Gui C."/>
            <person name="Meng S."/>
            <person name="Li G."/>
            <person name="Viehrig K."/>
            <person name="Ye F."/>
            <person name="Su P."/>
            <person name="Kiefer A.F."/>
            <person name="Nichols A."/>
            <person name="Cepeda A.J."/>
            <person name="Yan W."/>
            <person name="Fan B."/>
            <person name="Jiang Y."/>
            <person name="Adhikari A."/>
            <person name="Zheng C.-J."/>
            <person name="Schuster L."/>
            <person name="Cowan T.M."/>
            <person name="Smanski M.J."/>
            <person name="Chevrette M.G."/>
            <person name="De Carvalho L.P.S."/>
            <person name="Shen B."/>
        </authorList>
    </citation>
    <scope>NUCLEOTIDE SEQUENCE [LARGE SCALE GENOMIC DNA]</scope>
    <source>
        <strain evidence="2 3">NPDC021253</strain>
    </source>
</reference>